<evidence type="ECO:0000259" key="1">
    <source>
        <dbReference type="Pfam" id="PF08245"/>
    </source>
</evidence>
<evidence type="ECO:0000313" key="2">
    <source>
        <dbReference type="EMBL" id="QDI91620.1"/>
    </source>
</evidence>
<dbReference type="InterPro" id="IPR013221">
    <property type="entry name" value="Mur_ligase_cen"/>
</dbReference>
<dbReference type="Pfam" id="PF08245">
    <property type="entry name" value="Mur_ligase_M"/>
    <property type="match status" value="1"/>
</dbReference>
<dbReference type="PANTHER" id="PTHR43445">
    <property type="entry name" value="UDP-N-ACETYLMURAMATE--L-ALANINE LIGASE-RELATED"/>
    <property type="match status" value="1"/>
</dbReference>
<dbReference type="EMBL" id="CP035485">
    <property type="protein sequence ID" value="QDI91620.1"/>
    <property type="molecule type" value="Genomic_DNA"/>
</dbReference>
<proteinExistence type="predicted"/>
<dbReference type="GO" id="GO:0005524">
    <property type="term" value="F:ATP binding"/>
    <property type="evidence" value="ECO:0007669"/>
    <property type="project" value="InterPro"/>
</dbReference>
<reference evidence="3" key="1">
    <citation type="submission" date="2019-01" db="EMBL/GenBank/DDBJ databases">
        <title>Genomic analysis of Salicibibacter sp. NKC3-5.</title>
        <authorList>
            <person name="Oh Y.J."/>
        </authorList>
    </citation>
    <scope>NUCLEOTIDE SEQUENCE [LARGE SCALE GENOMIC DNA]</scope>
    <source>
        <strain evidence="3">NKC3-5</strain>
    </source>
</reference>
<dbReference type="InterPro" id="IPR036565">
    <property type="entry name" value="Mur-like_cat_sf"/>
</dbReference>
<dbReference type="GO" id="GO:0016881">
    <property type="term" value="F:acid-amino acid ligase activity"/>
    <property type="evidence" value="ECO:0007669"/>
    <property type="project" value="InterPro"/>
</dbReference>
<dbReference type="Gene3D" id="3.40.1190.10">
    <property type="entry name" value="Mur-like, catalytic domain"/>
    <property type="match status" value="1"/>
</dbReference>
<dbReference type="OrthoDB" id="2884at2"/>
<sequence>MLYIIIFCMLALLVAGVTEFRKHNKNVAAIPVRVNVNGVRGKSTVTRLVTGVLNEARYKTVGKTTGTQARMLYWFEDREEPIERRPEGPNIGEQKGVVKKAASMHAEALVSECMAVTPDYQKVFQKDMLQANIGVIVNVLEDHMDVLGPTMDEVAQSFTATIPNDGYLIVNENPYVPMFRAIAEKRNTAVIVADTSRISEAFLRKFPYMVFPENAALALAVAEALGIDEHTAFKGMLQAWPDPGSLEITPINSFQGPSSYLVNGFAANDAASTINIWKRVKRLGYPTDESVVVMNCRSDRVDRTEQFATDVLPYIPCKTLVLIGETTSPIVDGYDDGNIPADTLLNFEKYPTKDIIQEIQPYIRQALIYGVGNFHGAAEAFVDEIQQIQITEEEPFVNEVAAHQ</sequence>
<dbReference type="NCBIfam" id="TIGR04012">
    <property type="entry name" value="poly_gGlu_PgsB"/>
    <property type="match status" value="1"/>
</dbReference>
<dbReference type="GO" id="GO:0045227">
    <property type="term" value="P:capsule polysaccharide biosynthetic process"/>
    <property type="evidence" value="ECO:0007669"/>
    <property type="project" value="InterPro"/>
</dbReference>
<dbReference type="Proteomes" id="UP000319756">
    <property type="component" value="Chromosome"/>
</dbReference>
<dbReference type="KEGG" id="sale:EPH95_10945"/>
<evidence type="ECO:0000313" key="3">
    <source>
        <dbReference type="Proteomes" id="UP000319756"/>
    </source>
</evidence>
<keyword evidence="3" id="KW-1185">Reference proteome</keyword>
<organism evidence="2 3">
    <name type="scientific">Salicibibacter halophilus</name>
    <dbReference type="NCBI Taxonomy" id="2502791"/>
    <lineage>
        <taxon>Bacteria</taxon>
        <taxon>Bacillati</taxon>
        <taxon>Bacillota</taxon>
        <taxon>Bacilli</taxon>
        <taxon>Bacillales</taxon>
        <taxon>Bacillaceae</taxon>
        <taxon>Salicibibacter</taxon>
    </lineage>
</organism>
<feature type="domain" description="Mur ligase central" evidence="1">
    <location>
        <begin position="37"/>
        <end position="195"/>
    </location>
</feature>
<dbReference type="GO" id="GO:0016020">
    <property type="term" value="C:membrane"/>
    <property type="evidence" value="ECO:0007669"/>
    <property type="project" value="InterPro"/>
</dbReference>
<dbReference type="AlphaFoldDB" id="A0A514LIE3"/>
<protein>
    <submittedName>
        <fullName evidence="2">Poly-gamma-glutamate synthase PgsB</fullName>
    </submittedName>
</protein>
<dbReference type="PANTHER" id="PTHR43445:SF1">
    <property type="entry name" value="PGA SYNTHASE CAPB"/>
    <property type="match status" value="1"/>
</dbReference>
<dbReference type="InterPro" id="IPR050061">
    <property type="entry name" value="MurCDEF_pg_biosynth"/>
</dbReference>
<name>A0A514LIE3_9BACI</name>
<dbReference type="PRINTS" id="PR01758">
    <property type="entry name" value="CAPSULEPROTB"/>
</dbReference>
<dbReference type="SUPFAM" id="SSF53623">
    <property type="entry name" value="MurD-like peptide ligases, catalytic domain"/>
    <property type="match status" value="1"/>
</dbReference>
<gene>
    <name evidence="2" type="primary">pgsB</name>
    <name evidence="2" type="ORF">EPH95_10945</name>
</gene>
<dbReference type="InterPro" id="IPR008337">
    <property type="entry name" value="Capsule_biosynth_CapB"/>
</dbReference>
<accession>A0A514LIE3</accession>